<name>A0A1Q9LTD2_9PSEU</name>
<evidence type="ECO:0000313" key="4">
    <source>
        <dbReference type="EMBL" id="OLR95288.1"/>
    </source>
</evidence>
<dbReference type="Proteomes" id="UP000186040">
    <property type="component" value="Unassembled WGS sequence"/>
</dbReference>
<sequence>MPRVTRRGAAVLVAAVPAYALGEWAGYPVLRALAGAGLGVVLAALVITARRPRVVVTRAVYPDRVRRGKPAFARLAVRNPTAARQGGFDAGDRVGVGFHAVAVRALPPGAQAVYHYELPTLRRGRFTVGPLTLQRVDPFGLAVGRLTTGDTTTMWVHPAVHPVRAVVGGHPRHHHEGTTTDDSLRGSTDLRDVREYVPGDEVRLLHWKATARTGTLMVREYVDPEQPRFTAVLDTRADLVDPERFEEAVDLAASLLAAAAAAGHRCRLVTPGGLDVGVHGGGQGAVRPLLDELCLLDREPGTVPLVPGTFARSDKGGLLVVVLCGARQDDLSLIAALRSGYASAVVVVVGSSVDVPVPGVRVLRADDARSAVRRWNEVVAS</sequence>
<dbReference type="PANTHER" id="PTHR34351">
    <property type="entry name" value="SLR1927 PROTEIN-RELATED"/>
    <property type="match status" value="1"/>
</dbReference>
<keyword evidence="2" id="KW-0812">Transmembrane</keyword>
<dbReference type="PANTHER" id="PTHR34351:SF1">
    <property type="entry name" value="SLR1927 PROTEIN"/>
    <property type="match status" value="1"/>
</dbReference>
<accession>A0A1Q9LTD2</accession>
<dbReference type="AlphaFoldDB" id="A0A1Q9LTD2"/>
<dbReference type="InterPro" id="IPR002881">
    <property type="entry name" value="DUF58"/>
</dbReference>
<feature type="region of interest" description="Disordered" evidence="1">
    <location>
        <begin position="168"/>
        <end position="189"/>
    </location>
</feature>
<keyword evidence="2" id="KW-0472">Membrane</keyword>
<dbReference type="OrthoDB" id="9812729at2"/>
<evidence type="ECO:0000256" key="2">
    <source>
        <dbReference type="SAM" id="Phobius"/>
    </source>
</evidence>
<feature type="compositionally biased region" description="Basic and acidic residues" evidence="1">
    <location>
        <begin position="176"/>
        <end position="189"/>
    </location>
</feature>
<proteinExistence type="predicted"/>
<evidence type="ECO:0000259" key="3">
    <source>
        <dbReference type="Pfam" id="PF01882"/>
    </source>
</evidence>
<reference evidence="4 5" key="1">
    <citation type="submission" date="2016-10" db="EMBL/GenBank/DDBJ databases">
        <title>The Draft Genome Sequence of Actinokineospora bangkokensis 44EHWT reveals the biosynthetic pathway of antifungal compounds Thailandins with unusual extender unit butylmalonyl-CoA.</title>
        <authorList>
            <person name="Greule A."/>
            <person name="Intra B."/>
            <person name="Flemming S."/>
            <person name="Rommel M.G."/>
            <person name="Panbangred W."/>
            <person name="Bechthold A."/>
        </authorList>
    </citation>
    <scope>NUCLEOTIDE SEQUENCE [LARGE SCALE GENOMIC DNA]</scope>
    <source>
        <strain evidence="4 5">44EHW</strain>
    </source>
</reference>
<dbReference type="EMBL" id="MKQR01000003">
    <property type="protein sequence ID" value="OLR95288.1"/>
    <property type="molecule type" value="Genomic_DNA"/>
</dbReference>
<evidence type="ECO:0000256" key="1">
    <source>
        <dbReference type="SAM" id="MobiDB-lite"/>
    </source>
</evidence>
<keyword evidence="2" id="KW-1133">Transmembrane helix</keyword>
<dbReference type="STRING" id="1193682.BJP25_07340"/>
<protein>
    <recommendedName>
        <fullName evidence="3">DUF58 domain-containing protein</fullName>
    </recommendedName>
</protein>
<feature type="transmembrane region" description="Helical" evidence="2">
    <location>
        <begin position="30"/>
        <end position="49"/>
    </location>
</feature>
<dbReference type="RefSeq" id="WP_075973008.1">
    <property type="nucleotide sequence ID" value="NZ_MKQR01000003.1"/>
</dbReference>
<evidence type="ECO:0000313" key="5">
    <source>
        <dbReference type="Proteomes" id="UP000186040"/>
    </source>
</evidence>
<feature type="domain" description="DUF58" evidence="3">
    <location>
        <begin position="192"/>
        <end position="272"/>
    </location>
</feature>
<dbReference type="Pfam" id="PF01882">
    <property type="entry name" value="DUF58"/>
    <property type="match status" value="1"/>
</dbReference>
<comment type="caution">
    <text evidence="4">The sequence shown here is derived from an EMBL/GenBank/DDBJ whole genome shotgun (WGS) entry which is preliminary data.</text>
</comment>
<gene>
    <name evidence="4" type="ORF">BJP25_07340</name>
</gene>
<keyword evidence="5" id="KW-1185">Reference proteome</keyword>
<organism evidence="4 5">
    <name type="scientific">Actinokineospora bangkokensis</name>
    <dbReference type="NCBI Taxonomy" id="1193682"/>
    <lineage>
        <taxon>Bacteria</taxon>
        <taxon>Bacillati</taxon>
        <taxon>Actinomycetota</taxon>
        <taxon>Actinomycetes</taxon>
        <taxon>Pseudonocardiales</taxon>
        <taxon>Pseudonocardiaceae</taxon>
        <taxon>Actinokineospora</taxon>
    </lineage>
</organism>